<dbReference type="InterPro" id="IPR036034">
    <property type="entry name" value="PDZ_sf"/>
</dbReference>
<dbReference type="FunFam" id="2.30.42.10:FF:000125">
    <property type="entry name" value="PATJ, crumbs cell polarity complex component"/>
    <property type="match status" value="1"/>
</dbReference>
<name>A0A226E2U2_FOLCA</name>
<dbReference type="CDD" id="cd06791">
    <property type="entry name" value="PDZ3_MUPP1-like"/>
    <property type="match status" value="1"/>
</dbReference>
<dbReference type="EMBL" id="LNIX01000008">
    <property type="protein sequence ID" value="OXA51297.1"/>
    <property type="molecule type" value="Genomic_DNA"/>
</dbReference>
<dbReference type="InterPro" id="IPR051342">
    <property type="entry name" value="PDZ_scaffold"/>
</dbReference>
<dbReference type="OrthoDB" id="6022242at2759"/>
<dbReference type="SMART" id="SM00228">
    <property type="entry name" value="PDZ"/>
    <property type="match status" value="3"/>
</dbReference>
<dbReference type="OMA" id="YISVTRE"/>
<proteinExistence type="predicted"/>
<dbReference type="AlphaFoldDB" id="A0A226E2U2"/>
<dbReference type="Proteomes" id="UP000198287">
    <property type="component" value="Unassembled WGS sequence"/>
</dbReference>
<dbReference type="PROSITE" id="PS50106">
    <property type="entry name" value="PDZ"/>
    <property type="match status" value="3"/>
</dbReference>
<dbReference type="Gene3D" id="2.30.42.10">
    <property type="match status" value="3"/>
</dbReference>
<keyword evidence="4" id="KW-1185">Reference proteome</keyword>
<sequence length="605" mass="64717">MDVIASLADTLVLDGRLAEGDQILAIDGQPLDSAITHQQAIGILQQARGEVEIVVARTSDSLLTTADPLLLGDILGAGQQPPFLGGERPSSPPPTDDSTKGTDMVLNTEWAQVEVIELINDGTGLGFGIIGGRSTGVVVKTILPGGVADRDGRLQSGDHILQIGEVNLLGMGSEQVAAVLRQCGSCVRLVVARPIEPTSPDAFTSSAPIVPTRILGDPEELERHLLQANGYGNHLEGGSLAGSESGQFKGTIGDDLLGMAASSTFDSLPEVELVEVELKKDSHGLGITIAGYVCEKGGWMDGIDLYFFFVLPREKVVVLVTSNFLCIRLKKVGGCRIPFIFSGLTEELSGIFVKSISEGSAADVSGKISINDRIVEVDGQSLQGFTNHQAVEVLRKTGPVVILKLERYHHGSKYEQDGEGEDILASGGGIGEEDEDDEEEDDEEDDDLMGSGGPSGINNDKRNVDMDLEDLEMLIDTKYDGEIYPTVEAAVIAKWSKIVGPTAEIVVSQLSKAKEGGGLGISLEGTVDVEDGREVRPHHYISVTRELGGEPRLRKIELLPPDPASVDSQKLWWPSKRPLVLVLFLKPPLPKKGDRTTLRLKHSPL</sequence>
<dbReference type="PANTHER" id="PTHR19964:SF92">
    <property type="entry name" value="PATJ HOMOLOG"/>
    <property type="match status" value="1"/>
</dbReference>
<reference evidence="3 4" key="1">
    <citation type="submission" date="2015-12" db="EMBL/GenBank/DDBJ databases">
        <title>The genome of Folsomia candida.</title>
        <authorList>
            <person name="Faddeeva A."/>
            <person name="Derks M.F."/>
            <person name="Anvar Y."/>
            <person name="Smit S."/>
            <person name="Van Straalen N."/>
            <person name="Roelofs D."/>
        </authorList>
    </citation>
    <scope>NUCLEOTIDE SEQUENCE [LARGE SCALE GENOMIC DNA]</scope>
    <source>
        <strain evidence="3 4">VU population</strain>
        <tissue evidence="3">Whole body</tissue>
    </source>
</reference>
<feature type="domain" description="PDZ" evidence="2">
    <location>
        <begin position="115"/>
        <end position="195"/>
    </location>
</feature>
<comment type="caution">
    <text evidence="3">The sequence shown here is derived from an EMBL/GenBank/DDBJ whole genome shotgun (WGS) entry which is preliminary data.</text>
</comment>
<feature type="domain" description="PDZ" evidence="2">
    <location>
        <begin position="14"/>
        <end position="59"/>
    </location>
</feature>
<accession>A0A226E2U2</accession>
<evidence type="ECO:0000313" key="3">
    <source>
        <dbReference type="EMBL" id="OXA51297.1"/>
    </source>
</evidence>
<dbReference type="PANTHER" id="PTHR19964">
    <property type="entry name" value="MULTIPLE PDZ DOMAIN PROTEIN"/>
    <property type="match status" value="1"/>
</dbReference>
<dbReference type="CDD" id="cd06667">
    <property type="entry name" value="PDZ2_MUPP1-like"/>
    <property type="match status" value="1"/>
</dbReference>
<feature type="region of interest" description="Disordered" evidence="1">
    <location>
        <begin position="413"/>
        <end position="464"/>
    </location>
</feature>
<organism evidence="3 4">
    <name type="scientific">Folsomia candida</name>
    <name type="common">Springtail</name>
    <dbReference type="NCBI Taxonomy" id="158441"/>
    <lineage>
        <taxon>Eukaryota</taxon>
        <taxon>Metazoa</taxon>
        <taxon>Ecdysozoa</taxon>
        <taxon>Arthropoda</taxon>
        <taxon>Hexapoda</taxon>
        <taxon>Collembola</taxon>
        <taxon>Entomobryomorpha</taxon>
        <taxon>Isotomoidea</taxon>
        <taxon>Isotomidae</taxon>
        <taxon>Proisotominae</taxon>
        <taxon>Folsomia</taxon>
    </lineage>
</organism>
<dbReference type="STRING" id="158441.A0A226E2U2"/>
<dbReference type="SUPFAM" id="SSF50156">
    <property type="entry name" value="PDZ domain-like"/>
    <property type="match status" value="3"/>
</dbReference>
<dbReference type="InterPro" id="IPR001478">
    <property type="entry name" value="PDZ"/>
</dbReference>
<feature type="domain" description="PDZ" evidence="2">
    <location>
        <begin position="326"/>
        <end position="409"/>
    </location>
</feature>
<feature type="compositionally biased region" description="Acidic residues" evidence="1">
    <location>
        <begin position="431"/>
        <end position="448"/>
    </location>
</feature>
<evidence type="ECO:0000256" key="1">
    <source>
        <dbReference type="SAM" id="MobiDB-lite"/>
    </source>
</evidence>
<evidence type="ECO:0000313" key="4">
    <source>
        <dbReference type="Proteomes" id="UP000198287"/>
    </source>
</evidence>
<gene>
    <name evidence="3" type="ORF">Fcan01_14480</name>
</gene>
<dbReference type="Pfam" id="PF00595">
    <property type="entry name" value="PDZ"/>
    <property type="match status" value="2"/>
</dbReference>
<protein>
    <submittedName>
        <fullName evidence="3">Patj</fullName>
    </submittedName>
</protein>
<feature type="region of interest" description="Disordered" evidence="1">
    <location>
        <begin position="81"/>
        <end position="102"/>
    </location>
</feature>
<evidence type="ECO:0000259" key="2">
    <source>
        <dbReference type="PROSITE" id="PS50106"/>
    </source>
</evidence>